<organism evidence="1 2">
    <name type="scientific">Anabaena sphaerica FACHB-251</name>
    <dbReference type="NCBI Taxonomy" id="2692883"/>
    <lineage>
        <taxon>Bacteria</taxon>
        <taxon>Bacillati</taxon>
        <taxon>Cyanobacteriota</taxon>
        <taxon>Cyanophyceae</taxon>
        <taxon>Nostocales</taxon>
        <taxon>Nostocaceae</taxon>
        <taxon>Anabaena</taxon>
    </lineage>
</organism>
<name>A0A926WF79_9NOST</name>
<sequence length="126" mass="15192">MGNIELVIIIQNRCLETWFLGNRKIYTRNPHDNPLLEYTRYYDVSIDCPELMGQYQNFNTHAQFHEAYLKELFRAKNINYSKRNPGDVIKLFYLEQLLDRIEYENTHLPTFSKFIEFCNMIKSKLS</sequence>
<accession>A0A926WF79</accession>
<evidence type="ECO:0000313" key="2">
    <source>
        <dbReference type="Proteomes" id="UP000662185"/>
    </source>
</evidence>
<evidence type="ECO:0000313" key="1">
    <source>
        <dbReference type="EMBL" id="MBD2293454.1"/>
    </source>
</evidence>
<protein>
    <submittedName>
        <fullName evidence="1">Uncharacterized protein</fullName>
    </submittedName>
</protein>
<gene>
    <name evidence="1" type="ORF">H6G06_08125</name>
</gene>
<dbReference type="Proteomes" id="UP000662185">
    <property type="component" value="Unassembled WGS sequence"/>
</dbReference>
<dbReference type="EMBL" id="JACJQU010000003">
    <property type="protein sequence ID" value="MBD2293454.1"/>
    <property type="molecule type" value="Genomic_DNA"/>
</dbReference>
<proteinExistence type="predicted"/>
<keyword evidence="2" id="KW-1185">Reference proteome</keyword>
<dbReference type="RefSeq" id="WP_190558877.1">
    <property type="nucleotide sequence ID" value="NZ_JACJQU010000003.1"/>
</dbReference>
<comment type="caution">
    <text evidence="1">The sequence shown here is derived from an EMBL/GenBank/DDBJ whole genome shotgun (WGS) entry which is preliminary data.</text>
</comment>
<dbReference type="AlphaFoldDB" id="A0A926WF79"/>
<reference evidence="2" key="1">
    <citation type="journal article" date="2020" name="ISME J.">
        <title>Comparative genomics reveals insights into cyanobacterial evolution and habitat adaptation.</title>
        <authorList>
            <person name="Chen M.Y."/>
            <person name="Teng W.K."/>
            <person name="Zhao L."/>
            <person name="Hu C.X."/>
            <person name="Zhou Y.K."/>
            <person name="Han B.P."/>
            <person name="Song L.R."/>
            <person name="Shu W.S."/>
        </authorList>
    </citation>
    <scope>NUCLEOTIDE SEQUENCE [LARGE SCALE GENOMIC DNA]</scope>
    <source>
        <strain evidence="2">FACHB-251</strain>
    </source>
</reference>